<evidence type="ECO:0000313" key="3">
    <source>
        <dbReference type="EMBL" id="QIA66113.1"/>
    </source>
</evidence>
<feature type="chain" id="PRO_5030948405" description="Protein BatD" evidence="2">
    <location>
        <begin position="23"/>
        <end position="431"/>
    </location>
</feature>
<evidence type="ECO:0000256" key="2">
    <source>
        <dbReference type="SAM" id="SignalP"/>
    </source>
</evidence>
<name>A0A7Z2T8C0_9VIBR</name>
<dbReference type="AlphaFoldDB" id="A0A7Z2T8C0"/>
<evidence type="ECO:0000256" key="1">
    <source>
        <dbReference type="SAM" id="Phobius"/>
    </source>
</evidence>
<dbReference type="InterPro" id="IPR025738">
    <property type="entry name" value="BatD"/>
</dbReference>
<keyword evidence="1" id="KW-1133">Transmembrane helix</keyword>
<keyword evidence="2" id="KW-0732">Signal</keyword>
<reference evidence="3 4" key="1">
    <citation type="submission" date="2020-01" db="EMBL/GenBank/DDBJ databases">
        <title>Whole genome and functional gene identification of agarase of Vibrio HN897.</title>
        <authorList>
            <person name="Liu Y."/>
            <person name="Zhao Z."/>
        </authorList>
    </citation>
    <scope>NUCLEOTIDE SEQUENCE [LARGE SCALE GENOMIC DNA]</scope>
    <source>
        <strain evidence="3 4">HN897</strain>
    </source>
</reference>
<evidence type="ECO:0000313" key="4">
    <source>
        <dbReference type="Proteomes" id="UP000464262"/>
    </source>
</evidence>
<accession>A0A7Z2T8C0</accession>
<dbReference type="Proteomes" id="UP000464262">
    <property type="component" value="Chromosome 2"/>
</dbReference>
<dbReference type="KEGG" id="vas:GT360_21730"/>
<dbReference type="PANTHER" id="PTHR40940">
    <property type="entry name" value="PROTEIN BATD-RELATED"/>
    <property type="match status" value="1"/>
</dbReference>
<protein>
    <recommendedName>
        <fullName evidence="5">Protein BatD</fullName>
    </recommendedName>
</protein>
<dbReference type="PANTHER" id="PTHR40940:SF1">
    <property type="entry name" value="PROTEIN BATD"/>
    <property type="match status" value="1"/>
</dbReference>
<keyword evidence="1" id="KW-0812">Transmembrane</keyword>
<dbReference type="RefSeq" id="WP_164651098.1">
    <property type="nucleotide sequence ID" value="NZ_CP047476.1"/>
</dbReference>
<gene>
    <name evidence="3" type="ORF">GT360_21730</name>
</gene>
<evidence type="ECO:0008006" key="5">
    <source>
        <dbReference type="Google" id="ProtNLM"/>
    </source>
</evidence>
<keyword evidence="1" id="KW-0472">Membrane</keyword>
<dbReference type="EMBL" id="CP047476">
    <property type="protein sequence ID" value="QIA66113.1"/>
    <property type="molecule type" value="Genomic_DNA"/>
</dbReference>
<proteinExistence type="predicted"/>
<organism evidence="3 4">
    <name type="scientific">Vibrio astriarenae</name>
    <dbReference type="NCBI Taxonomy" id="1481923"/>
    <lineage>
        <taxon>Bacteria</taxon>
        <taxon>Pseudomonadati</taxon>
        <taxon>Pseudomonadota</taxon>
        <taxon>Gammaproteobacteria</taxon>
        <taxon>Vibrionales</taxon>
        <taxon>Vibrionaceae</taxon>
        <taxon>Vibrio</taxon>
    </lineage>
</organism>
<keyword evidence="4" id="KW-1185">Reference proteome</keyword>
<feature type="signal peptide" evidence="2">
    <location>
        <begin position="1"/>
        <end position="22"/>
    </location>
</feature>
<feature type="transmembrane region" description="Helical" evidence="1">
    <location>
        <begin position="307"/>
        <end position="327"/>
    </location>
</feature>
<sequence length="431" mass="49091">MRIFKNFLLWGLSFALSFSSFAGSGDLAPTSQKHPEIEIRSWLKTEGQSDHDNSQTLDVAQKQQVIMVIEVATPRWFTGGTQIELPEVSNAIIMQRNQFATNLTERRNGQTWAKQRWELTIYPINSGQVSIPPTKVDVAFSSSEGGSRYATLYAAPQLFAVHLPSPRLTQTSNWFSASNATIEQDWQITYQDSETKRFKVGDSVTRTLTLKAENSLSVLLPSVLPTHSTKAFQRYITTNQLDDAQMRGRYYSTRTEQQTYLLQQGGKIVLPEYRVQWWNTQTGELESMVIAGLSLEVSHTFTSFLSAYWQIIAMTGLILGALILLILTSYRYYQTHPLPTWVEFALAITRKQSQQIRKILYVRARLNHDSDTLKQVSTEQTWQTESEAIQTKDIAAVVAKSAWLKTQETKAKKSRFTRVIPKALPSLEKRY</sequence>